<dbReference type="InterPro" id="IPR011006">
    <property type="entry name" value="CheY-like_superfamily"/>
</dbReference>
<protein>
    <submittedName>
        <fullName evidence="8">DNA-binding response regulator</fullName>
    </submittedName>
</protein>
<proteinExistence type="predicted"/>
<dbReference type="OrthoDB" id="9808843at2"/>
<dbReference type="PRINTS" id="PR00038">
    <property type="entry name" value="HTHLUXR"/>
</dbReference>
<dbReference type="RefSeq" id="WP_125312787.1">
    <property type="nucleotide sequence ID" value="NZ_RSEC01000058.1"/>
</dbReference>
<comment type="caution">
    <text evidence="8">The sequence shown here is derived from an EMBL/GenBank/DDBJ whole genome shotgun (WGS) entry which is preliminary data.</text>
</comment>
<dbReference type="InterPro" id="IPR001789">
    <property type="entry name" value="Sig_transdc_resp-reg_receiver"/>
</dbReference>
<evidence type="ECO:0000256" key="4">
    <source>
        <dbReference type="ARBA" id="ARBA00023163"/>
    </source>
</evidence>
<dbReference type="InterPro" id="IPR058245">
    <property type="entry name" value="NreC/VraR/RcsB-like_REC"/>
</dbReference>
<dbReference type="InterPro" id="IPR039420">
    <property type="entry name" value="WalR-like"/>
</dbReference>
<gene>
    <name evidence="8" type="ORF">EIY87_27680</name>
</gene>
<dbReference type="Proteomes" id="UP000267081">
    <property type="component" value="Unassembled WGS sequence"/>
</dbReference>
<dbReference type="Pfam" id="PF00072">
    <property type="entry name" value="Response_reg"/>
    <property type="match status" value="1"/>
</dbReference>
<evidence type="ECO:0000256" key="3">
    <source>
        <dbReference type="ARBA" id="ARBA00023125"/>
    </source>
</evidence>
<evidence type="ECO:0000313" key="8">
    <source>
        <dbReference type="EMBL" id="RSD13499.1"/>
    </source>
</evidence>
<dbReference type="InterPro" id="IPR016032">
    <property type="entry name" value="Sig_transdc_resp-reg_C-effctor"/>
</dbReference>
<dbReference type="PROSITE" id="PS50110">
    <property type="entry name" value="RESPONSE_REGULATORY"/>
    <property type="match status" value="1"/>
</dbReference>
<dbReference type="AlphaFoldDB" id="A0A3R9F330"/>
<dbReference type="GO" id="GO:0006355">
    <property type="term" value="P:regulation of DNA-templated transcription"/>
    <property type="evidence" value="ECO:0007669"/>
    <property type="project" value="InterPro"/>
</dbReference>
<dbReference type="GO" id="GO:0003677">
    <property type="term" value="F:DNA binding"/>
    <property type="evidence" value="ECO:0007669"/>
    <property type="project" value="UniProtKB-KW"/>
</dbReference>
<feature type="domain" description="Response regulatory" evidence="7">
    <location>
        <begin position="3"/>
        <end position="120"/>
    </location>
</feature>
<dbReference type="SMART" id="SM00421">
    <property type="entry name" value="HTH_LUXR"/>
    <property type="match status" value="1"/>
</dbReference>
<keyword evidence="4" id="KW-0804">Transcription</keyword>
<keyword evidence="2" id="KW-0805">Transcription regulation</keyword>
<organism evidence="8 9">
    <name type="scientific">Amycolatopsis eburnea</name>
    <dbReference type="NCBI Taxonomy" id="2267691"/>
    <lineage>
        <taxon>Bacteria</taxon>
        <taxon>Bacillati</taxon>
        <taxon>Actinomycetota</taxon>
        <taxon>Actinomycetes</taxon>
        <taxon>Pseudonocardiales</taxon>
        <taxon>Pseudonocardiaceae</taxon>
        <taxon>Amycolatopsis</taxon>
    </lineage>
</organism>
<feature type="modified residue" description="4-aspartylphosphate" evidence="5">
    <location>
        <position position="54"/>
    </location>
</feature>
<evidence type="ECO:0000259" key="6">
    <source>
        <dbReference type="PROSITE" id="PS50043"/>
    </source>
</evidence>
<keyword evidence="1 5" id="KW-0597">Phosphoprotein</keyword>
<feature type="domain" description="HTH luxR-type" evidence="6">
    <location>
        <begin position="147"/>
        <end position="212"/>
    </location>
</feature>
<evidence type="ECO:0000256" key="5">
    <source>
        <dbReference type="PROSITE-ProRule" id="PRU00169"/>
    </source>
</evidence>
<dbReference type="PANTHER" id="PTHR43214">
    <property type="entry name" value="TWO-COMPONENT RESPONSE REGULATOR"/>
    <property type="match status" value="1"/>
</dbReference>
<dbReference type="SMART" id="SM00448">
    <property type="entry name" value="REC"/>
    <property type="match status" value="1"/>
</dbReference>
<dbReference type="InterPro" id="IPR000792">
    <property type="entry name" value="Tscrpt_reg_LuxR_C"/>
</dbReference>
<name>A0A3R9F330_9PSEU</name>
<reference evidence="8 9" key="1">
    <citation type="submission" date="2018-12" db="EMBL/GenBank/DDBJ databases">
        <title>Amycolatopsis eburnea sp. nov. actinomycete associate with arbuscular mycorrhiza fungal spore.</title>
        <authorList>
            <person name="Lumyong S."/>
            <person name="Chaiya L."/>
        </authorList>
    </citation>
    <scope>NUCLEOTIDE SEQUENCE [LARGE SCALE GENOMIC DNA]</scope>
    <source>
        <strain evidence="8 9">GLM-1</strain>
    </source>
</reference>
<keyword evidence="9" id="KW-1185">Reference proteome</keyword>
<dbReference type="SUPFAM" id="SSF46894">
    <property type="entry name" value="C-terminal effector domain of the bipartite response regulators"/>
    <property type="match status" value="1"/>
</dbReference>
<dbReference type="PANTHER" id="PTHR43214:SF24">
    <property type="entry name" value="TRANSCRIPTIONAL REGULATORY PROTEIN NARL-RELATED"/>
    <property type="match status" value="1"/>
</dbReference>
<dbReference type="Gene3D" id="3.40.50.2300">
    <property type="match status" value="1"/>
</dbReference>
<dbReference type="EMBL" id="RSEC01000058">
    <property type="protein sequence ID" value="RSD13499.1"/>
    <property type="molecule type" value="Genomic_DNA"/>
</dbReference>
<accession>A0A3R9F330</accession>
<evidence type="ECO:0000256" key="1">
    <source>
        <dbReference type="ARBA" id="ARBA00022553"/>
    </source>
</evidence>
<evidence type="ECO:0000313" key="9">
    <source>
        <dbReference type="Proteomes" id="UP000267081"/>
    </source>
</evidence>
<dbReference type="GO" id="GO:0000160">
    <property type="term" value="P:phosphorelay signal transduction system"/>
    <property type="evidence" value="ECO:0007669"/>
    <property type="project" value="InterPro"/>
</dbReference>
<dbReference type="PROSITE" id="PS50043">
    <property type="entry name" value="HTH_LUXR_2"/>
    <property type="match status" value="1"/>
</dbReference>
<sequence length="221" mass="24092">MIRVLLVDDQRLVRAGFRSILDGEDDITVVAEAADGREALQAAHEHRPDVVLMDIRMPVLDGLAATRHLLEDPAVHCKVVILTTFDLDEDVYGALRAGASGFLVKDTEPEELIHAVRVVARGDALLAPSITRRLISEFASRGTRPSPPPALDRLTDREREVLSLVAAGLSNDEIARELTLSPATAKTHVSRIMTKTGARDRAQLVVLAYESGAVTPRWVNP</sequence>
<dbReference type="CDD" id="cd17535">
    <property type="entry name" value="REC_NarL-like"/>
    <property type="match status" value="1"/>
</dbReference>
<dbReference type="CDD" id="cd06170">
    <property type="entry name" value="LuxR_C_like"/>
    <property type="match status" value="1"/>
</dbReference>
<dbReference type="Pfam" id="PF00196">
    <property type="entry name" value="GerE"/>
    <property type="match status" value="1"/>
</dbReference>
<dbReference type="SUPFAM" id="SSF52172">
    <property type="entry name" value="CheY-like"/>
    <property type="match status" value="1"/>
</dbReference>
<keyword evidence="3 8" id="KW-0238">DNA-binding</keyword>
<evidence type="ECO:0000259" key="7">
    <source>
        <dbReference type="PROSITE" id="PS50110"/>
    </source>
</evidence>
<evidence type="ECO:0000256" key="2">
    <source>
        <dbReference type="ARBA" id="ARBA00023015"/>
    </source>
</evidence>